<dbReference type="AlphaFoldDB" id="A0A8H3PF86"/>
<sequence>MGTKRPHYDDSVPPDSVSHRIPNHPFKRRKTNDFAPPATKSASVNQLKSKIRDLSRALEHSDHLPAGVRIEKERALAGYKQDVEKIQEDKRKNELIKKYHMVRFFARHNCDDSVLTMKTVEERQKATRAHKKLKKRLDASSPDTSEYKQLEKDVHDAEIDVNYTIYYPLITKYQSLFPGTGGARGREPAARTLVTEKPDMWNVVEQCTADGTLEALRDGKLANTIPSGKKKPAAEKPRSKRKGKNGRAESKSTKGAAPQEQDEESDGGFFEERSH</sequence>
<dbReference type="Proteomes" id="UP000664534">
    <property type="component" value="Unassembled WGS sequence"/>
</dbReference>
<evidence type="ECO:0000256" key="9">
    <source>
        <dbReference type="SAM" id="MobiDB-lite"/>
    </source>
</evidence>
<feature type="compositionally biased region" description="Basic and acidic residues" evidence="9">
    <location>
        <begin position="1"/>
        <end position="10"/>
    </location>
</feature>
<evidence type="ECO:0000256" key="1">
    <source>
        <dbReference type="ARBA" id="ARBA00002773"/>
    </source>
</evidence>
<evidence type="ECO:0000256" key="4">
    <source>
        <dbReference type="ARBA" id="ARBA00018689"/>
    </source>
</evidence>
<dbReference type="Pfam" id="PF10153">
    <property type="entry name" value="Efg1"/>
    <property type="match status" value="2"/>
</dbReference>
<comment type="similarity">
    <text evidence="3">Belongs to the EFG1 family.</text>
</comment>
<dbReference type="GO" id="GO:0005730">
    <property type="term" value="C:nucleolus"/>
    <property type="evidence" value="ECO:0007669"/>
    <property type="project" value="UniProtKB-SubCell"/>
</dbReference>
<name>A0A8H3PF86_9LECA</name>
<dbReference type="InterPro" id="IPR050786">
    <property type="entry name" value="EFG1_rRNA-proc"/>
</dbReference>
<dbReference type="GO" id="GO:0000462">
    <property type="term" value="P:maturation of SSU-rRNA from tricistronic rRNA transcript (SSU-rRNA, 5.8S rRNA, LSU-rRNA)"/>
    <property type="evidence" value="ECO:0007669"/>
    <property type="project" value="TreeGrafter"/>
</dbReference>
<evidence type="ECO:0000256" key="5">
    <source>
        <dbReference type="ARBA" id="ARBA00019827"/>
    </source>
</evidence>
<comment type="subcellular location">
    <subcellularLocation>
        <location evidence="2">Nucleus</location>
        <location evidence="2">Nucleolus</location>
    </subcellularLocation>
</comment>
<keyword evidence="11" id="KW-1185">Reference proteome</keyword>
<protein>
    <recommendedName>
        <fullName evidence="4">rRNA-processing protein EFG1</fullName>
    </recommendedName>
    <alternativeName>
        <fullName evidence="5">rRNA-processing protein efg1</fullName>
    </alternativeName>
</protein>
<keyword evidence="7" id="KW-0175">Coiled coil</keyword>
<dbReference type="EMBL" id="CAJPDT010000117">
    <property type="protein sequence ID" value="CAF9939318.1"/>
    <property type="molecule type" value="Genomic_DNA"/>
</dbReference>
<evidence type="ECO:0000256" key="8">
    <source>
        <dbReference type="ARBA" id="ARBA00023242"/>
    </source>
</evidence>
<feature type="region of interest" description="Disordered" evidence="9">
    <location>
        <begin position="1"/>
        <end position="47"/>
    </location>
</feature>
<evidence type="ECO:0000256" key="6">
    <source>
        <dbReference type="ARBA" id="ARBA00022552"/>
    </source>
</evidence>
<evidence type="ECO:0000313" key="11">
    <source>
        <dbReference type="Proteomes" id="UP000664534"/>
    </source>
</evidence>
<comment type="function">
    <text evidence="1">Involved in rRNA processing.</text>
</comment>
<comment type="caution">
    <text evidence="10">The sequence shown here is derived from an EMBL/GenBank/DDBJ whole genome shotgun (WGS) entry which is preliminary data.</text>
</comment>
<dbReference type="GO" id="GO:0030688">
    <property type="term" value="C:preribosome, small subunit precursor"/>
    <property type="evidence" value="ECO:0007669"/>
    <property type="project" value="TreeGrafter"/>
</dbReference>
<feature type="region of interest" description="Disordered" evidence="9">
    <location>
        <begin position="218"/>
        <end position="275"/>
    </location>
</feature>
<dbReference type="PANTHER" id="PTHR33911:SF1">
    <property type="entry name" value="RRNA-PROCESSING PROTEIN EFG1"/>
    <property type="match status" value="1"/>
</dbReference>
<feature type="region of interest" description="Disordered" evidence="9">
    <location>
        <begin position="128"/>
        <end position="148"/>
    </location>
</feature>
<dbReference type="OrthoDB" id="47732at2759"/>
<dbReference type="PANTHER" id="PTHR33911">
    <property type="entry name" value="RRNA-PROCESSING PROTEIN EFG1"/>
    <property type="match status" value="1"/>
</dbReference>
<keyword evidence="8" id="KW-0539">Nucleus</keyword>
<keyword evidence="6" id="KW-0698">rRNA processing</keyword>
<evidence type="ECO:0000313" key="10">
    <source>
        <dbReference type="EMBL" id="CAF9939318.1"/>
    </source>
</evidence>
<evidence type="ECO:0000256" key="7">
    <source>
        <dbReference type="ARBA" id="ARBA00023054"/>
    </source>
</evidence>
<evidence type="ECO:0000256" key="2">
    <source>
        <dbReference type="ARBA" id="ARBA00004604"/>
    </source>
</evidence>
<proteinExistence type="inferred from homology"/>
<evidence type="ECO:0000256" key="3">
    <source>
        <dbReference type="ARBA" id="ARBA00006916"/>
    </source>
</evidence>
<reference evidence="10" key="1">
    <citation type="submission" date="2021-03" db="EMBL/GenBank/DDBJ databases">
        <authorList>
            <person name="Tagirdzhanova G."/>
        </authorList>
    </citation>
    <scope>NUCLEOTIDE SEQUENCE</scope>
</reference>
<dbReference type="InterPro" id="IPR019310">
    <property type="entry name" value="Efg1"/>
</dbReference>
<accession>A0A8H3PF86</accession>
<feature type="compositionally biased region" description="Basic residues" evidence="9">
    <location>
        <begin position="21"/>
        <end position="30"/>
    </location>
</feature>
<gene>
    <name evidence="10" type="primary">EFG1</name>
    <name evidence="10" type="ORF">IMSHALPRED_001295</name>
</gene>
<organism evidence="10 11">
    <name type="scientific">Imshaugia aleurites</name>
    <dbReference type="NCBI Taxonomy" id="172621"/>
    <lineage>
        <taxon>Eukaryota</taxon>
        <taxon>Fungi</taxon>
        <taxon>Dikarya</taxon>
        <taxon>Ascomycota</taxon>
        <taxon>Pezizomycotina</taxon>
        <taxon>Lecanoromycetes</taxon>
        <taxon>OSLEUM clade</taxon>
        <taxon>Lecanoromycetidae</taxon>
        <taxon>Lecanorales</taxon>
        <taxon>Lecanorineae</taxon>
        <taxon>Parmeliaceae</taxon>
        <taxon>Imshaugia</taxon>
    </lineage>
</organism>